<organism evidence="2 3">
    <name type="scientific">Fervidobacterium pennivorans (strain DSM 9078 / Ven5)</name>
    <dbReference type="NCBI Taxonomy" id="771875"/>
    <lineage>
        <taxon>Bacteria</taxon>
        <taxon>Thermotogati</taxon>
        <taxon>Thermotogota</taxon>
        <taxon>Thermotogae</taxon>
        <taxon>Thermotogales</taxon>
        <taxon>Fervidobacteriaceae</taxon>
        <taxon>Fervidobacterium</taxon>
    </lineage>
</organism>
<feature type="transmembrane region" description="Helical" evidence="1">
    <location>
        <begin position="73"/>
        <end position="95"/>
    </location>
</feature>
<dbReference type="STRING" id="771875.Ferpe_1744"/>
<keyword evidence="3" id="KW-1185">Reference proteome</keyword>
<reference evidence="2" key="1">
    <citation type="submission" date="2012-03" db="EMBL/GenBank/DDBJ databases">
        <title>Complete sequence of Fervidobacterium pennivorans DSM 9078.</title>
        <authorList>
            <consortium name="US DOE Joint Genome Institute"/>
            <person name="Lucas S."/>
            <person name="Han J."/>
            <person name="Lapidus A."/>
            <person name="Cheng J.-F."/>
            <person name="Goodwin L."/>
            <person name="Pitluck S."/>
            <person name="Peters L."/>
            <person name="Ovchinnikova G."/>
            <person name="Lu M."/>
            <person name="Detter J.C."/>
            <person name="Han C."/>
            <person name="Tapia R."/>
            <person name="Land M."/>
            <person name="Hauser L."/>
            <person name="Kyrpides N."/>
            <person name="Ivanova N."/>
            <person name="Pagani I."/>
            <person name="Noll K.M."/>
            <person name="Woyke T."/>
        </authorList>
    </citation>
    <scope>NUCLEOTIDE SEQUENCE</scope>
    <source>
        <strain evidence="2">DSM 9078</strain>
    </source>
</reference>
<evidence type="ECO:0000256" key="1">
    <source>
        <dbReference type="SAM" id="Phobius"/>
    </source>
</evidence>
<dbReference type="HOGENOM" id="CLU_2316113_0_0_0"/>
<dbReference type="Proteomes" id="UP000007384">
    <property type="component" value="Chromosome"/>
</dbReference>
<dbReference type="KEGG" id="fpe:Ferpe_1744"/>
<evidence type="ECO:0000313" key="3">
    <source>
        <dbReference type="Proteomes" id="UP000007384"/>
    </source>
</evidence>
<evidence type="ECO:0000313" key="2">
    <source>
        <dbReference type="EMBL" id="AFG35797.1"/>
    </source>
</evidence>
<sequence>MDRTDIFRIGSWKWIIVSFGFTIFFGWFIFGSYSTNAYISIGERGIDSKFFLSSEYISRYVDKVREAQPENFVYLHVLDSFFALSYFFFLMIIICQNFS</sequence>
<dbReference type="EMBL" id="CP003260">
    <property type="protein sequence ID" value="AFG35797.1"/>
    <property type="molecule type" value="Genomic_DNA"/>
</dbReference>
<accession>H9UE54</accession>
<keyword evidence="1" id="KW-0472">Membrane</keyword>
<name>H9UE54_FERPD</name>
<keyword evidence="1" id="KW-0812">Transmembrane</keyword>
<dbReference type="AlphaFoldDB" id="H9UE54"/>
<keyword evidence="1" id="KW-1133">Transmembrane helix</keyword>
<protein>
    <submittedName>
        <fullName evidence="2">Uncharacterized protein</fullName>
    </submittedName>
</protein>
<feature type="transmembrane region" description="Helical" evidence="1">
    <location>
        <begin position="12"/>
        <end position="30"/>
    </location>
</feature>
<gene>
    <name evidence="2" type="ordered locus">Ferpe_1744</name>
</gene>
<proteinExistence type="predicted"/>